<evidence type="ECO:0000313" key="2">
    <source>
        <dbReference type="EMBL" id="KAK9017206.1"/>
    </source>
</evidence>
<sequence length="79" mass="8901">MPAFWRRNPIKNGSHEQGELVTLLPSPSSTARGTVIKLHTRLSNSVVRSELLLSVLKKPLLHVIEAAIEEDRWWAHPQG</sequence>
<gene>
    <name evidence="2" type="ORF">V6N11_079688</name>
</gene>
<organism evidence="2 3">
    <name type="scientific">Hibiscus sabdariffa</name>
    <name type="common">roselle</name>
    <dbReference type="NCBI Taxonomy" id="183260"/>
    <lineage>
        <taxon>Eukaryota</taxon>
        <taxon>Viridiplantae</taxon>
        <taxon>Streptophyta</taxon>
        <taxon>Embryophyta</taxon>
        <taxon>Tracheophyta</taxon>
        <taxon>Spermatophyta</taxon>
        <taxon>Magnoliopsida</taxon>
        <taxon>eudicotyledons</taxon>
        <taxon>Gunneridae</taxon>
        <taxon>Pentapetalae</taxon>
        <taxon>rosids</taxon>
        <taxon>malvids</taxon>
        <taxon>Malvales</taxon>
        <taxon>Malvaceae</taxon>
        <taxon>Malvoideae</taxon>
        <taxon>Hibiscus</taxon>
    </lineage>
</organism>
<proteinExistence type="predicted"/>
<keyword evidence="3" id="KW-1185">Reference proteome</keyword>
<accession>A0ABR2RW87</accession>
<dbReference type="Proteomes" id="UP001396334">
    <property type="component" value="Unassembled WGS sequence"/>
</dbReference>
<protein>
    <submittedName>
        <fullName evidence="2">Uncharacterized protein</fullName>
    </submittedName>
</protein>
<dbReference type="EMBL" id="JBBPBN010000020">
    <property type="protein sequence ID" value="KAK9017206.1"/>
    <property type="molecule type" value="Genomic_DNA"/>
</dbReference>
<evidence type="ECO:0000313" key="3">
    <source>
        <dbReference type="Proteomes" id="UP001396334"/>
    </source>
</evidence>
<name>A0ABR2RW87_9ROSI</name>
<reference evidence="2 3" key="1">
    <citation type="journal article" date="2024" name="G3 (Bethesda)">
        <title>Genome assembly of Hibiscus sabdariffa L. provides insights into metabolisms of medicinal natural products.</title>
        <authorList>
            <person name="Kim T."/>
        </authorList>
    </citation>
    <scope>NUCLEOTIDE SEQUENCE [LARGE SCALE GENOMIC DNA]</scope>
    <source>
        <strain evidence="2">TK-2024</strain>
        <tissue evidence="2">Old leaves</tissue>
    </source>
</reference>
<comment type="caution">
    <text evidence="2">The sequence shown here is derived from an EMBL/GenBank/DDBJ whole genome shotgun (WGS) entry which is preliminary data.</text>
</comment>
<evidence type="ECO:0000256" key="1">
    <source>
        <dbReference type="SAM" id="MobiDB-lite"/>
    </source>
</evidence>
<feature type="region of interest" description="Disordered" evidence="1">
    <location>
        <begin position="1"/>
        <end position="21"/>
    </location>
</feature>